<comment type="caution">
    <text evidence="1">The sequence shown here is derived from an EMBL/GenBank/DDBJ whole genome shotgun (WGS) entry which is preliminary data.</text>
</comment>
<dbReference type="EMBL" id="WISB01000218">
    <property type="protein sequence ID" value="MQW73642.1"/>
    <property type="molecule type" value="Genomic_DNA"/>
</dbReference>
<proteinExistence type="predicted"/>
<protein>
    <submittedName>
        <fullName evidence="1">Uncharacterized protein</fullName>
    </submittedName>
</protein>
<dbReference type="RefSeq" id="WP_127587479.1">
    <property type="nucleotide sequence ID" value="NZ_RPJY01000046.1"/>
</dbReference>
<accession>A0A6G1WVG1</accession>
<gene>
    <name evidence="1" type="ORF">GHJ91_32540</name>
</gene>
<sequence>MNRRSFLGFAVGGAILVGERVEGFPKPAGMTTTDVALRQAQQVSVMSTGADGDARVRRLVQEGVQKALAEQRTFAHRKGP</sequence>
<reference evidence="1" key="1">
    <citation type="journal article" date="2013" name="Genome Biol.">
        <title>Comparative genomics of the core and accessory genomes of 48 Sinorhizobium strains comprising five genospecies.</title>
        <authorList>
            <person name="Sugawara M."/>
            <person name="Epstein B."/>
            <person name="Badgley B.D."/>
            <person name="Unno T."/>
            <person name="Xu L."/>
            <person name="Reese J."/>
            <person name="Gyaneshwar P."/>
            <person name="Denny R."/>
            <person name="Mudge J."/>
            <person name="Bharti A.K."/>
            <person name="Farmer A.D."/>
            <person name="May G.D."/>
            <person name="Woodward J.E."/>
            <person name="Medigue C."/>
            <person name="Vallenet D."/>
            <person name="Lajus A."/>
            <person name="Rouy Z."/>
            <person name="Martinez-Vaz B."/>
            <person name="Tiffin P."/>
            <person name="Young N.D."/>
            <person name="Sadowsky M.J."/>
        </authorList>
    </citation>
    <scope>NUCLEOTIDE SEQUENCE</scope>
    <source>
        <strain evidence="1">M1</strain>
    </source>
</reference>
<name>A0A6G1WVG1_9HYPH</name>
<organism evidence="1">
    <name type="scientific">Sinorhizobium medicae</name>
    <dbReference type="NCBI Taxonomy" id="110321"/>
    <lineage>
        <taxon>Bacteria</taxon>
        <taxon>Pseudomonadati</taxon>
        <taxon>Pseudomonadota</taxon>
        <taxon>Alphaproteobacteria</taxon>
        <taxon>Hyphomicrobiales</taxon>
        <taxon>Rhizobiaceae</taxon>
        <taxon>Sinorhizobium/Ensifer group</taxon>
        <taxon>Sinorhizobium</taxon>
    </lineage>
</organism>
<evidence type="ECO:0000313" key="1">
    <source>
        <dbReference type="EMBL" id="MQW73642.1"/>
    </source>
</evidence>
<dbReference type="AlphaFoldDB" id="A0A6G1WVG1"/>